<name>A0AAE0XRI7_9GAST</name>
<evidence type="ECO:0000313" key="1">
    <source>
        <dbReference type="EMBL" id="KAK3705511.1"/>
    </source>
</evidence>
<gene>
    <name evidence="1" type="ORF">RRG08_041385</name>
</gene>
<dbReference type="Proteomes" id="UP001283361">
    <property type="component" value="Unassembled WGS sequence"/>
</dbReference>
<sequence length="64" mass="7310">MRIHVAHHLLPVTSLVSIKKQVLSVARVQWFKVYCAMPTYSASAVSHVDNSLLDVMCFLNHRPY</sequence>
<dbReference type="AlphaFoldDB" id="A0AAE0XRI7"/>
<evidence type="ECO:0000313" key="2">
    <source>
        <dbReference type="Proteomes" id="UP001283361"/>
    </source>
</evidence>
<reference evidence="1" key="1">
    <citation type="journal article" date="2023" name="G3 (Bethesda)">
        <title>A reference genome for the long-term kleptoplast-retaining sea slug Elysia crispata morphotype clarki.</title>
        <authorList>
            <person name="Eastman K.E."/>
            <person name="Pendleton A.L."/>
            <person name="Shaikh M.A."/>
            <person name="Suttiyut T."/>
            <person name="Ogas R."/>
            <person name="Tomko P."/>
            <person name="Gavelis G."/>
            <person name="Widhalm J.R."/>
            <person name="Wisecaver J.H."/>
        </authorList>
    </citation>
    <scope>NUCLEOTIDE SEQUENCE</scope>
    <source>
        <strain evidence="1">ECLA1</strain>
    </source>
</reference>
<protein>
    <submittedName>
        <fullName evidence="1">Uncharacterized protein</fullName>
    </submittedName>
</protein>
<keyword evidence="2" id="KW-1185">Reference proteome</keyword>
<dbReference type="EMBL" id="JAWDGP010007770">
    <property type="protein sequence ID" value="KAK3705511.1"/>
    <property type="molecule type" value="Genomic_DNA"/>
</dbReference>
<comment type="caution">
    <text evidence="1">The sequence shown here is derived from an EMBL/GenBank/DDBJ whole genome shotgun (WGS) entry which is preliminary data.</text>
</comment>
<proteinExistence type="predicted"/>
<organism evidence="1 2">
    <name type="scientific">Elysia crispata</name>
    <name type="common">lettuce slug</name>
    <dbReference type="NCBI Taxonomy" id="231223"/>
    <lineage>
        <taxon>Eukaryota</taxon>
        <taxon>Metazoa</taxon>
        <taxon>Spiralia</taxon>
        <taxon>Lophotrochozoa</taxon>
        <taxon>Mollusca</taxon>
        <taxon>Gastropoda</taxon>
        <taxon>Heterobranchia</taxon>
        <taxon>Euthyneura</taxon>
        <taxon>Panpulmonata</taxon>
        <taxon>Sacoglossa</taxon>
        <taxon>Placobranchoidea</taxon>
        <taxon>Plakobranchidae</taxon>
        <taxon>Elysia</taxon>
    </lineage>
</organism>
<accession>A0AAE0XRI7</accession>